<evidence type="ECO:0000313" key="2">
    <source>
        <dbReference type="EMBL" id="GJN27465.1"/>
    </source>
</evidence>
<dbReference type="Proteomes" id="UP001054889">
    <property type="component" value="Unassembled WGS sequence"/>
</dbReference>
<protein>
    <submittedName>
        <fullName evidence="2">Uncharacterized protein</fullName>
    </submittedName>
</protein>
<accession>A0AAV5EZ90</accession>
<dbReference type="PANTHER" id="PTHR34112">
    <property type="entry name" value="C-JUN-AMINO-TERMINAL KINASE-INTERACTING PROTEIN"/>
    <property type="match status" value="1"/>
</dbReference>
<evidence type="ECO:0000313" key="3">
    <source>
        <dbReference type="Proteomes" id="UP001054889"/>
    </source>
</evidence>
<organism evidence="2 3">
    <name type="scientific">Eleusine coracana subsp. coracana</name>
    <dbReference type="NCBI Taxonomy" id="191504"/>
    <lineage>
        <taxon>Eukaryota</taxon>
        <taxon>Viridiplantae</taxon>
        <taxon>Streptophyta</taxon>
        <taxon>Embryophyta</taxon>
        <taxon>Tracheophyta</taxon>
        <taxon>Spermatophyta</taxon>
        <taxon>Magnoliopsida</taxon>
        <taxon>Liliopsida</taxon>
        <taxon>Poales</taxon>
        <taxon>Poaceae</taxon>
        <taxon>PACMAD clade</taxon>
        <taxon>Chloridoideae</taxon>
        <taxon>Cynodonteae</taxon>
        <taxon>Eleusininae</taxon>
        <taxon>Eleusine</taxon>
    </lineage>
</organism>
<feature type="compositionally biased region" description="Polar residues" evidence="1">
    <location>
        <begin position="152"/>
        <end position="163"/>
    </location>
</feature>
<feature type="region of interest" description="Disordered" evidence="1">
    <location>
        <begin position="137"/>
        <end position="164"/>
    </location>
</feature>
<reference evidence="2" key="1">
    <citation type="journal article" date="2018" name="DNA Res.">
        <title>Multiple hybrid de novo genome assembly of finger millet, an orphan allotetraploid crop.</title>
        <authorList>
            <person name="Hatakeyama M."/>
            <person name="Aluri S."/>
            <person name="Balachadran M.T."/>
            <person name="Sivarajan S.R."/>
            <person name="Patrignani A."/>
            <person name="Gruter S."/>
            <person name="Poveda L."/>
            <person name="Shimizu-Inatsugi R."/>
            <person name="Baeten J."/>
            <person name="Francoijs K.J."/>
            <person name="Nataraja K.N."/>
            <person name="Reddy Y.A.N."/>
            <person name="Phadnis S."/>
            <person name="Ravikumar R.L."/>
            <person name="Schlapbach R."/>
            <person name="Sreeman S.M."/>
            <person name="Shimizu K.K."/>
        </authorList>
    </citation>
    <scope>NUCLEOTIDE SEQUENCE</scope>
</reference>
<feature type="region of interest" description="Disordered" evidence="1">
    <location>
        <begin position="397"/>
        <end position="418"/>
    </location>
</feature>
<proteinExistence type="predicted"/>
<comment type="caution">
    <text evidence="2">The sequence shown here is derived from an EMBL/GenBank/DDBJ whole genome shotgun (WGS) entry which is preliminary data.</text>
</comment>
<name>A0AAV5EZ90_ELECO</name>
<feature type="region of interest" description="Disordered" evidence="1">
    <location>
        <begin position="280"/>
        <end position="302"/>
    </location>
</feature>
<dbReference type="PANTHER" id="PTHR34112:SF13">
    <property type="entry name" value="OS04G0448200 PROTEIN"/>
    <property type="match status" value="1"/>
</dbReference>
<dbReference type="EMBL" id="BQKI01000079">
    <property type="protein sequence ID" value="GJN27465.1"/>
    <property type="molecule type" value="Genomic_DNA"/>
</dbReference>
<keyword evidence="3" id="KW-1185">Reference proteome</keyword>
<sequence length="534" mass="57207">MERSEPSLKPEWLLRGPSTVAATAVRPVTSARAGELTIRVTYRSEKDRLNRTRSKVGISNRTVGVSLVNGNVSKKDTGGISFEREFPHLGSEDKNVKQDIGRVPSPGISTPIQSIPLVTAPEGWNSVLAEVPIHGDPSNNSVSSSSLPAGLSKQTEVSNSGSPLSMAETLMQSPLKISTAPQLSIDAQKIEERTIRQCILRPLTPSSSKISASSSLDKLKPKALRAGEANVPVKVAPQLSVQPSSSSVRTPVKTELVKPSQSGSLQVLSREQNGTVNTAKDSIISNPMSPVLGRSSSMEPMRKPTNQKLKVVTNGLPLHMLQGSFGERKASAKDKHKFFELLRSKSVNGSSTAAESSSSLIDDQQNSCLDLSLYNSGVKFLENENEGSLGILVDNRGASSSSATADTEDVASKKPQPGIPAYVDGVSMMSNSVNNEAKLPFGTAEGEESYPDQELGHIGAGEEEAYAAEGFEHIGGGEEELCFAQDQPSPEELAFLRSLGWDENEVVPPLQQEEIADCVRQNVRLQQKLQECRG</sequence>
<gene>
    <name evidence="2" type="primary">gb15493</name>
    <name evidence="2" type="ORF">PR202_gb15493</name>
</gene>
<evidence type="ECO:0000256" key="1">
    <source>
        <dbReference type="SAM" id="MobiDB-lite"/>
    </source>
</evidence>
<dbReference type="AlphaFoldDB" id="A0AAV5EZ90"/>
<reference evidence="2" key="2">
    <citation type="submission" date="2021-12" db="EMBL/GenBank/DDBJ databases">
        <title>Resequencing data analysis of finger millet.</title>
        <authorList>
            <person name="Hatakeyama M."/>
            <person name="Aluri S."/>
            <person name="Balachadran M.T."/>
            <person name="Sivarajan S.R."/>
            <person name="Poveda L."/>
            <person name="Shimizu-Inatsugi R."/>
            <person name="Schlapbach R."/>
            <person name="Sreeman S.M."/>
            <person name="Shimizu K.K."/>
        </authorList>
    </citation>
    <scope>NUCLEOTIDE SEQUENCE</scope>
</reference>